<dbReference type="Proteomes" id="UP000266861">
    <property type="component" value="Unassembled WGS sequence"/>
</dbReference>
<sequence length="111" mass="12837">MQTKIIFIFRSGNNSEAENLLPEFAQRIQELKNSRPNTNTTQTRRSHRQTPSKRKGTSNKSKPSLGVSTIQKSRSLAKENQESHNSQETTTPQQQFRELIAEQQELEHFLQ</sequence>
<evidence type="ECO:0000313" key="2">
    <source>
        <dbReference type="EMBL" id="RHZ75518.1"/>
    </source>
</evidence>
<reference evidence="2 3" key="1">
    <citation type="submission" date="2018-08" db="EMBL/GenBank/DDBJ databases">
        <title>Genome and evolution of the arbuscular mycorrhizal fungus Diversispora epigaea (formerly Glomus versiforme) and its bacterial endosymbionts.</title>
        <authorList>
            <person name="Sun X."/>
            <person name="Fei Z."/>
            <person name="Harrison M."/>
        </authorList>
    </citation>
    <scope>NUCLEOTIDE SEQUENCE [LARGE SCALE GENOMIC DNA]</scope>
    <source>
        <strain evidence="2 3">IT104</strain>
    </source>
</reference>
<evidence type="ECO:0000256" key="1">
    <source>
        <dbReference type="SAM" id="MobiDB-lite"/>
    </source>
</evidence>
<dbReference type="EMBL" id="PQFF01000198">
    <property type="protein sequence ID" value="RHZ75518.1"/>
    <property type="molecule type" value="Genomic_DNA"/>
</dbReference>
<feature type="compositionally biased region" description="Basic residues" evidence="1">
    <location>
        <begin position="44"/>
        <end position="57"/>
    </location>
</feature>
<feature type="compositionally biased region" description="Polar residues" evidence="1">
    <location>
        <begin position="34"/>
        <end position="43"/>
    </location>
</feature>
<protein>
    <submittedName>
        <fullName evidence="2">Uncharacterized protein</fullName>
    </submittedName>
</protein>
<organism evidence="2 3">
    <name type="scientific">Diversispora epigaea</name>
    <dbReference type="NCBI Taxonomy" id="1348612"/>
    <lineage>
        <taxon>Eukaryota</taxon>
        <taxon>Fungi</taxon>
        <taxon>Fungi incertae sedis</taxon>
        <taxon>Mucoromycota</taxon>
        <taxon>Glomeromycotina</taxon>
        <taxon>Glomeromycetes</taxon>
        <taxon>Diversisporales</taxon>
        <taxon>Diversisporaceae</taxon>
        <taxon>Diversispora</taxon>
    </lineage>
</organism>
<feature type="compositionally biased region" description="Polar residues" evidence="1">
    <location>
        <begin position="83"/>
        <end position="94"/>
    </location>
</feature>
<keyword evidence="3" id="KW-1185">Reference proteome</keyword>
<accession>A0A397IMT0</accession>
<evidence type="ECO:0000313" key="3">
    <source>
        <dbReference type="Proteomes" id="UP000266861"/>
    </source>
</evidence>
<name>A0A397IMT0_9GLOM</name>
<gene>
    <name evidence="2" type="ORF">Glove_213g19</name>
</gene>
<comment type="caution">
    <text evidence="2">The sequence shown here is derived from an EMBL/GenBank/DDBJ whole genome shotgun (WGS) entry which is preliminary data.</text>
</comment>
<feature type="region of interest" description="Disordered" evidence="1">
    <location>
        <begin position="30"/>
        <end position="94"/>
    </location>
</feature>
<proteinExistence type="predicted"/>
<dbReference type="AlphaFoldDB" id="A0A397IMT0"/>
<feature type="compositionally biased region" description="Polar residues" evidence="1">
    <location>
        <begin position="58"/>
        <end position="74"/>
    </location>
</feature>